<evidence type="ECO:0008006" key="4">
    <source>
        <dbReference type="Google" id="ProtNLM"/>
    </source>
</evidence>
<evidence type="ECO:0000313" key="3">
    <source>
        <dbReference type="Proteomes" id="UP001152130"/>
    </source>
</evidence>
<feature type="compositionally biased region" description="Acidic residues" evidence="1">
    <location>
        <begin position="316"/>
        <end position="333"/>
    </location>
</feature>
<organism evidence="2 3">
    <name type="scientific">Fusarium irregulare</name>
    <dbReference type="NCBI Taxonomy" id="2494466"/>
    <lineage>
        <taxon>Eukaryota</taxon>
        <taxon>Fungi</taxon>
        <taxon>Dikarya</taxon>
        <taxon>Ascomycota</taxon>
        <taxon>Pezizomycotina</taxon>
        <taxon>Sordariomycetes</taxon>
        <taxon>Hypocreomycetidae</taxon>
        <taxon>Hypocreales</taxon>
        <taxon>Nectriaceae</taxon>
        <taxon>Fusarium</taxon>
        <taxon>Fusarium incarnatum-equiseti species complex</taxon>
    </lineage>
</organism>
<dbReference type="OrthoDB" id="4525115at2759"/>
<gene>
    <name evidence="2" type="ORF">NW766_000322</name>
</gene>
<feature type="compositionally biased region" description="Polar residues" evidence="1">
    <location>
        <begin position="171"/>
        <end position="187"/>
    </location>
</feature>
<feature type="compositionally biased region" description="Pro residues" evidence="1">
    <location>
        <begin position="114"/>
        <end position="129"/>
    </location>
</feature>
<comment type="caution">
    <text evidence="2">The sequence shown here is derived from an EMBL/GenBank/DDBJ whole genome shotgun (WGS) entry which is preliminary data.</text>
</comment>
<sequence>MNNKNWNDRADKDLFFTILSVKNIGIISGSEWTTIGNHMRSLGYGFTNEGCRQHFQGLRRAQNKTEPTGPNGDAVRRNDPTMNPITRRPGPGRGRPRKQPPAPVPGAPGEGAPHPLPAPGAAPGPPGSAPPYQQNLQPFDAAHANHQSAPPQPVQTAIRPGSISSAPAAPETQTPGDAPPSTGSITYPSPPLASEPLQETPHLHPLQHEQPGQSSQQPQPEQQSQLGQQPQPTQAQLEQQSQPNQQLQPAAQSQPNQEIQPDYQPQELPQEPSRDVREATDASATSQPQPEPRQVEQHQEPHSLMSQEQLERVNDDIDADGDADGEADVDNDEPSAKRQRLGSLDPPKDDDDMDDEAVLALAAHNGSADFASDFATYGEA</sequence>
<proteinExistence type="predicted"/>
<accession>A0A9W8PZL1</accession>
<dbReference type="AlphaFoldDB" id="A0A9W8PZL1"/>
<evidence type="ECO:0000256" key="1">
    <source>
        <dbReference type="SAM" id="MobiDB-lite"/>
    </source>
</evidence>
<evidence type="ECO:0000313" key="2">
    <source>
        <dbReference type="EMBL" id="KAJ4024090.1"/>
    </source>
</evidence>
<protein>
    <recommendedName>
        <fullName evidence="4">Myb-like domain-containing protein</fullName>
    </recommendedName>
</protein>
<dbReference type="EMBL" id="JAPDHF010000001">
    <property type="protein sequence ID" value="KAJ4024090.1"/>
    <property type="molecule type" value="Genomic_DNA"/>
</dbReference>
<feature type="compositionally biased region" description="Low complexity" evidence="1">
    <location>
        <begin position="208"/>
        <end position="257"/>
    </location>
</feature>
<dbReference type="Proteomes" id="UP001152130">
    <property type="component" value="Unassembled WGS sequence"/>
</dbReference>
<keyword evidence="3" id="KW-1185">Reference proteome</keyword>
<feature type="region of interest" description="Disordered" evidence="1">
    <location>
        <begin position="59"/>
        <end position="356"/>
    </location>
</feature>
<name>A0A9W8PZL1_9HYPO</name>
<reference evidence="2" key="1">
    <citation type="submission" date="2022-10" db="EMBL/GenBank/DDBJ databases">
        <title>Fusarium specimens isolated from Avocado Roots.</title>
        <authorList>
            <person name="Stajich J."/>
            <person name="Roper C."/>
            <person name="Heimlech-Rivalta G."/>
        </authorList>
    </citation>
    <scope>NUCLEOTIDE SEQUENCE</scope>
    <source>
        <strain evidence="2">CF00143</strain>
    </source>
</reference>